<dbReference type="EMBL" id="MSPR01000015">
    <property type="protein sequence ID" value="ONK27581.1"/>
    <property type="molecule type" value="Genomic_DNA"/>
</dbReference>
<dbReference type="InterPro" id="IPR021749">
    <property type="entry name" value="ComGE"/>
</dbReference>
<comment type="caution">
    <text evidence="2">The sequence shown here is derived from an EMBL/GenBank/DDBJ whole genome shotgun (WGS) entry which is preliminary data.</text>
</comment>
<feature type="transmembrane region" description="Helical" evidence="1">
    <location>
        <begin position="12"/>
        <end position="32"/>
    </location>
</feature>
<evidence type="ECO:0000313" key="3">
    <source>
        <dbReference type="EMBL" id="ONK27581.1"/>
    </source>
</evidence>
<evidence type="ECO:0000313" key="2">
    <source>
        <dbReference type="EMBL" id="ONK26170.1"/>
    </source>
</evidence>
<name>A0AB36JKR4_9STRE</name>
<dbReference type="Proteomes" id="UP000188600">
    <property type="component" value="Unassembled WGS sequence"/>
</dbReference>
<keyword evidence="1" id="KW-1133">Transmembrane helix</keyword>
<dbReference type="InterPro" id="IPR053468">
    <property type="entry name" value="ComGE-like"/>
</dbReference>
<dbReference type="NCBIfam" id="NF041013">
    <property type="entry name" value="T4P_ComGE"/>
    <property type="match status" value="1"/>
</dbReference>
<accession>A0AB36JKR4</accession>
<sequence>MGTIKRQRNKAYILLESLVAVAVFAMITRLLLAGVIHSRKWQEEQWQRQEVLLLAKMAVQTRQTSLALNGLRVTVERGPHSIRVYHEGEEVLHIEKE</sequence>
<dbReference type="EMBL" id="MSPT01000017">
    <property type="protein sequence ID" value="ONK26170.1"/>
    <property type="molecule type" value="Genomic_DNA"/>
</dbReference>
<keyword evidence="1" id="KW-0812">Transmembrane</keyword>
<keyword evidence="1" id="KW-0472">Membrane</keyword>
<proteinExistence type="predicted"/>
<dbReference type="Pfam" id="PF11773">
    <property type="entry name" value="ComGE"/>
    <property type="match status" value="1"/>
</dbReference>
<evidence type="ECO:0008006" key="6">
    <source>
        <dbReference type="Google" id="ProtNLM"/>
    </source>
</evidence>
<evidence type="ECO:0000313" key="4">
    <source>
        <dbReference type="Proteomes" id="UP000188600"/>
    </source>
</evidence>
<keyword evidence="5" id="KW-1185">Reference proteome</keyword>
<dbReference type="Proteomes" id="UP000188946">
    <property type="component" value="Unassembled WGS sequence"/>
</dbReference>
<organism evidence="2 4">
    <name type="scientific">Streptococcus azizii</name>
    <dbReference type="NCBI Taxonomy" id="1579424"/>
    <lineage>
        <taxon>Bacteria</taxon>
        <taxon>Bacillati</taxon>
        <taxon>Bacillota</taxon>
        <taxon>Bacilli</taxon>
        <taxon>Lactobacillales</taxon>
        <taxon>Streptococcaceae</taxon>
        <taxon>Streptococcus</taxon>
    </lineage>
</organism>
<protein>
    <recommendedName>
        <fullName evidence="6">Type II secretory pathway, pseudopilin PulG</fullName>
    </recommendedName>
</protein>
<evidence type="ECO:0000256" key="1">
    <source>
        <dbReference type="SAM" id="Phobius"/>
    </source>
</evidence>
<dbReference type="AlphaFoldDB" id="A0AB36JKR4"/>
<evidence type="ECO:0000313" key="5">
    <source>
        <dbReference type="Proteomes" id="UP000188946"/>
    </source>
</evidence>
<gene>
    <name evidence="3" type="ORF">BVE84_07795</name>
    <name evidence="2" type="ORF">BVE86_07955</name>
</gene>
<reference evidence="4 5" key="1">
    <citation type="submission" date="2016-12" db="EMBL/GenBank/DDBJ databases">
        <authorList>
            <person name="Gulvik C.A."/>
        </authorList>
    </citation>
    <scope>NUCLEOTIDE SEQUENCE [LARGE SCALE GENOMIC DNA]</scope>
    <source>
        <strain evidence="3 5">12-5202</strain>
        <strain evidence="2 4">12-5291</strain>
    </source>
</reference>